<feature type="domain" description="Helix-hairpin-helix DNA-binding motif class 1" evidence="3">
    <location>
        <begin position="210"/>
        <end position="229"/>
    </location>
</feature>
<dbReference type="AlphaFoldDB" id="A0A3A9K8X1"/>
<dbReference type="SUPFAM" id="SSF47781">
    <property type="entry name" value="RuvA domain 2-like"/>
    <property type="match status" value="1"/>
</dbReference>
<evidence type="ECO:0000256" key="2">
    <source>
        <dbReference type="SAM" id="Phobius"/>
    </source>
</evidence>
<keyword evidence="2" id="KW-1133">Transmembrane helix</keyword>
<evidence type="ECO:0000313" key="4">
    <source>
        <dbReference type="EMBL" id="RKL68649.1"/>
    </source>
</evidence>
<evidence type="ECO:0000256" key="1">
    <source>
        <dbReference type="SAM" id="MobiDB-lite"/>
    </source>
</evidence>
<dbReference type="GO" id="GO:0003677">
    <property type="term" value="F:DNA binding"/>
    <property type="evidence" value="ECO:0007669"/>
    <property type="project" value="InterPro"/>
</dbReference>
<dbReference type="Pfam" id="PF10531">
    <property type="entry name" value="SLBB"/>
    <property type="match status" value="1"/>
</dbReference>
<dbReference type="InterPro" id="IPR051675">
    <property type="entry name" value="Endo/Exo/Phosphatase_dom_1"/>
</dbReference>
<dbReference type="Pfam" id="PF12836">
    <property type="entry name" value="HHH_3"/>
    <property type="match status" value="1"/>
</dbReference>
<keyword evidence="5" id="KW-1185">Reference proteome</keyword>
<dbReference type="InterPro" id="IPR019554">
    <property type="entry name" value="Soluble_ligand-bd"/>
</dbReference>
<dbReference type="PANTHER" id="PTHR21180">
    <property type="entry name" value="ENDONUCLEASE/EXONUCLEASE/PHOSPHATASE FAMILY DOMAIN-CONTAINING PROTEIN 1"/>
    <property type="match status" value="1"/>
</dbReference>
<reference evidence="4 5" key="1">
    <citation type="submission" date="2017-10" db="EMBL/GenBank/DDBJ databases">
        <title>Bacillus sp. nov., a halophilic bacterium isolated from a Keqin Lake.</title>
        <authorList>
            <person name="Wang H."/>
        </authorList>
    </citation>
    <scope>NUCLEOTIDE SEQUENCE [LARGE SCALE GENOMIC DNA]</scope>
    <source>
        <strain evidence="4 5">KCTC 13187</strain>
    </source>
</reference>
<dbReference type="PANTHER" id="PTHR21180:SF32">
    <property type="entry name" value="ENDONUCLEASE_EXONUCLEASE_PHOSPHATASE FAMILY DOMAIN-CONTAINING PROTEIN 1"/>
    <property type="match status" value="1"/>
</dbReference>
<organism evidence="4 5">
    <name type="scientific">Salipaludibacillus neizhouensis</name>
    <dbReference type="NCBI Taxonomy" id="885475"/>
    <lineage>
        <taxon>Bacteria</taxon>
        <taxon>Bacillati</taxon>
        <taxon>Bacillota</taxon>
        <taxon>Bacilli</taxon>
        <taxon>Bacillales</taxon>
        <taxon>Bacillaceae</taxon>
    </lineage>
</organism>
<dbReference type="Gene3D" id="3.10.20.600">
    <property type="match status" value="1"/>
</dbReference>
<name>A0A3A9K8X1_9BACI</name>
<dbReference type="GO" id="GO:0006281">
    <property type="term" value="P:DNA repair"/>
    <property type="evidence" value="ECO:0007669"/>
    <property type="project" value="InterPro"/>
</dbReference>
<keyword evidence="2" id="KW-0472">Membrane</keyword>
<accession>A0A3A9K8X1</accession>
<dbReference type="Proteomes" id="UP000281498">
    <property type="component" value="Unassembled WGS sequence"/>
</dbReference>
<dbReference type="InterPro" id="IPR003583">
    <property type="entry name" value="Hlx-hairpin-Hlx_DNA-bd_motif"/>
</dbReference>
<dbReference type="InterPro" id="IPR004509">
    <property type="entry name" value="Competence_ComEA_HhH"/>
</dbReference>
<comment type="caution">
    <text evidence="4">The sequence shown here is derived from an EMBL/GenBank/DDBJ whole genome shotgun (WGS) entry which is preliminary data.</text>
</comment>
<feature type="domain" description="Helix-hairpin-helix DNA-binding motif class 1" evidence="3">
    <location>
        <begin position="180"/>
        <end position="199"/>
    </location>
</feature>
<sequence>MIRRVVDKGKGFVSKLKQVEKEHKIMNFTKNNVQQKFIVLGVTILVAVGGLIGFGVSSFSTEDEETEVSSLPWEEESPEDNSEEEAEVEPSFYVVDVKGEVTNPGVYTVKDGERVHDVIEQAGGFTGEALKEAINLAERCYDEMVIVVPKEGEEAEISDISGVSESPSNEGILLNQATDTELTELPGIGPSKAEAIVAYRDENGPFQNVEDLVEVPGIGEKTLESIKEFLIVR</sequence>
<feature type="region of interest" description="Disordered" evidence="1">
    <location>
        <begin position="63"/>
        <end position="88"/>
    </location>
</feature>
<feature type="transmembrane region" description="Helical" evidence="2">
    <location>
        <begin position="37"/>
        <end position="56"/>
    </location>
</feature>
<gene>
    <name evidence="4" type="ORF">CR203_00945</name>
</gene>
<keyword evidence="2" id="KW-0812">Transmembrane</keyword>
<dbReference type="SUPFAM" id="SSF142984">
    <property type="entry name" value="Nqo1 middle domain-like"/>
    <property type="match status" value="1"/>
</dbReference>
<dbReference type="GO" id="GO:0015627">
    <property type="term" value="C:type II protein secretion system complex"/>
    <property type="evidence" value="ECO:0007669"/>
    <property type="project" value="TreeGrafter"/>
</dbReference>
<protein>
    <submittedName>
        <fullName evidence="4">Competence protein ComEA</fullName>
    </submittedName>
</protein>
<evidence type="ECO:0000313" key="5">
    <source>
        <dbReference type="Proteomes" id="UP000281498"/>
    </source>
</evidence>
<dbReference type="NCBIfam" id="TIGR00426">
    <property type="entry name" value="competence protein ComEA helix-hairpin-helix repeat region"/>
    <property type="match status" value="1"/>
</dbReference>
<dbReference type="SMART" id="SM00278">
    <property type="entry name" value="HhH1"/>
    <property type="match status" value="2"/>
</dbReference>
<dbReference type="OrthoDB" id="9790239at2"/>
<dbReference type="EMBL" id="PDOE01000001">
    <property type="protein sequence ID" value="RKL68649.1"/>
    <property type="molecule type" value="Genomic_DNA"/>
</dbReference>
<proteinExistence type="predicted"/>
<dbReference type="InterPro" id="IPR010994">
    <property type="entry name" value="RuvA_2-like"/>
</dbReference>
<evidence type="ECO:0000259" key="3">
    <source>
        <dbReference type="SMART" id="SM00278"/>
    </source>
</evidence>
<dbReference type="Gene3D" id="1.10.150.280">
    <property type="entry name" value="AF1531-like domain"/>
    <property type="match status" value="1"/>
</dbReference>
<dbReference type="GO" id="GO:0015628">
    <property type="term" value="P:protein secretion by the type II secretion system"/>
    <property type="evidence" value="ECO:0007669"/>
    <property type="project" value="TreeGrafter"/>
</dbReference>